<dbReference type="PANTHER" id="PTHR10151:SF120">
    <property type="entry name" value="BIS(5'-ADENOSYL)-TRIPHOSPHATASE"/>
    <property type="match status" value="1"/>
</dbReference>
<accession>A0ABQ4KHD4</accession>
<dbReference type="Proteomes" id="UP000679950">
    <property type="component" value="Unassembled WGS sequence"/>
</dbReference>
<dbReference type="EMBL" id="BORB01000007">
    <property type="protein sequence ID" value="GIN56866.1"/>
    <property type="molecule type" value="Genomic_DNA"/>
</dbReference>
<dbReference type="SUPFAM" id="SSF53649">
    <property type="entry name" value="Alkaline phosphatase-like"/>
    <property type="match status" value="1"/>
</dbReference>
<dbReference type="Gene3D" id="3.40.720.10">
    <property type="entry name" value="Alkaline Phosphatase, subunit A"/>
    <property type="match status" value="1"/>
</dbReference>
<reference evidence="1 2" key="1">
    <citation type="submission" date="2021-03" db="EMBL/GenBank/DDBJ databases">
        <title>Antimicrobial resistance genes in bacteria isolated from Japanese honey, and their potential for conferring macrolide and lincosamide resistance in the American foulbrood pathogen Paenibacillus larvae.</title>
        <authorList>
            <person name="Okamoto M."/>
            <person name="Kumagai M."/>
            <person name="Kanamori H."/>
            <person name="Takamatsu D."/>
        </authorList>
    </citation>
    <scope>NUCLEOTIDE SEQUENCE [LARGE SCALE GENOMIC DNA]</scope>
    <source>
        <strain evidence="1 2">J8TS2</strain>
    </source>
</reference>
<organism evidence="1 2">
    <name type="scientific">Lederbergia ruris</name>
    <dbReference type="NCBI Taxonomy" id="217495"/>
    <lineage>
        <taxon>Bacteria</taxon>
        <taxon>Bacillati</taxon>
        <taxon>Bacillota</taxon>
        <taxon>Bacilli</taxon>
        <taxon>Bacillales</taxon>
        <taxon>Bacillaceae</taxon>
        <taxon>Lederbergia</taxon>
    </lineage>
</organism>
<proteinExistence type="predicted"/>
<dbReference type="RefSeq" id="WP_212965793.1">
    <property type="nucleotide sequence ID" value="NZ_BORB01000007.1"/>
</dbReference>
<comment type="caution">
    <text evidence="1">The sequence shown here is derived from an EMBL/GenBank/DDBJ whole genome shotgun (WGS) entry which is preliminary data.</text>
</comment>
<dbReference type="CDD" id="cd00016">
    <property type="entry name" value="ALP_like"/>
    <property type="match status" value="1"/>
</dbReference>
<gene>
    <name evidence="1" type="ORF">J8TS2_11850</name>
</gene>
<dbReference type="InterPro" id="IPR017850">
    <property type="entry name" value="Alkaline_phosphatase_core_sf"/>
</dbReference>
<evidence type="ECO:0000313" key="1">
    <source>
        <dbReference type="EMBL" id="GIN56866.1"/>
    </source>
</evidence>
<dbReference type="PANTHER" id="PTHR10151">
    <property type="entry name" value="ECTONUCLEOTIDE PYROPHOSPHATASE/PHOSPHODIESTERASE"/>
    <property type="match status" value="1"/>
</dbReference>
<sequence>MAKQIERVIIIGLDGAGNFIKETETPNIHGLLEKGVLTYSAQANSPTISAECWGSLLHGVSPDVHGLNNDIVATKTYPEDSRYPSIFKIIKQARPTSKLAAFSAWGPINHGIIEQSAQDHSVSQPDAELVESVATYISENPDVALIFVQLDGPDAAGHQHGYGTKSYLASITEADQYVGTVLDALRKAHLMDSSLVIITADHGGGGENHYSHGSDHPQNKTVFWGCHGPGMNTKMKLKEGFPIMDTAAIVLQALGIEQPGQFEAEVPEGLFLEQAIIDKK</sequence>
<name>A0ABQ4KHD4_9BACI</name>
<evidence type="ECO:0000313" key="2">
    <source>
        <dbReference type="Proteomes" id="UP000679950"/>
    </source>
</evidence>
<dbReference type="Pfam" id="PF01663">
    <property type="entry name" value="Phosphodiest"/>
    <property type="match status" value="1"/>
</dbReference>
<dbReference type="InterPro" id="IPR002591">
    <property type="entry name" value="Phosphodiest/P_Trfase"/>
</dbReference>
<keyword evidence="2" id="KW-1185">Reference proteome</keyword>
<protein>
    <submittedName>
        <fullName evidence="1">Phosphodiesterase</fullName>
    </submittedName>
</protein>